<keyword evidence="2" id="KW-1185">Reference proteome</keyword>
<gene>
    <name evidence="1" type="ORF">EKM59_11545</name>
</gene>
<name>A0A3S0V9H1_9GAMM</name>
<protein>
    <submittedName>
        <fullName evidence="1">DUF2971 domain-containing protein</fullName>
    </submittedName>
</protein>
<dbReference type="Pfam" id="PF11185">
    <property type="entry name" value="DUF2971"/>
    <property type="match status" value="1"/>
</dbReference>
<comment type="caution">
    <text evidence="1">The sequence shown here is derived from an EMBL/GenBank/DDBJ whole genome shotgun (WGS) entry which is preliminary data.</text>
</comment>
<evidence type="ECO:0000313" key="1">
    <source>
        <dbReference type="EMBL" id="RUQ79158.1"/>
    </source>
</evidence>
<dbReference type="EMBL" id="RZGR01000056">
    <property type="protein sequence ID" value="RUQ79158.1"/>
    <property type="molecule type" value="Genomic_DNA"/>
</dbReference>
<organism evidence="1 2">
    <name type="scientific">Legionella septentrionalis</name>
    <dbReference type="NCBI Taxonomy" id="2498109"/>
    <lineage>
        <taxon>Bacteria</taxon>
        <taxon>Pseudomonadati</taxon>
        <taxon>Pseudomonadota</taxon>
        <taxon>Gammaproteobacteria</taxon>
        <taxon>Legionellales</taxon>
        <taxon>Legionellaceae</taxon>
        <taxon>Legionella</taxon>
    </lineage>
</organism>
<evidence type="ECO:0000313" key="2">
    <source>
        <dbReference type="Proteomes" id="UP000288012"/>
    </source>
</evidence>
<reference evidence="1 2" key="1">
    <citation type="submission" date="2018-12" db="EMBL/GenBank/DDBJ databases">
        <title>Legionella sp,whole genome shotgun sequence.</title>
        <authorList>
            <person name="Wu H."/>
        </authorList>
    </citation>
    <scope>NUCLEOTIDE SEQUENCE [LARGE SCALE GENOMIC DNA]</scope>
    <source>
        <strain evidence="2">km714</strain>
    </source>
</reference>
<accession>A0A3S0V9H1</accession>
<dbReference type="InterPro" id="IPR021352">
    <property type="entry name" value="DUF2971"/>
</dbReference>
<dbReference type="Proteomes" id="UP000288012">
    <property type="component" value="Unassembled WGS sequence"/>
</dbReference>
<proteinExistence type="predicted"/>
<sequence length="290" mass="34168">MRSMNMKSKQPDVLYHYTSHDILFNIVDTKSLIASHIYYLNDYHEIKYGMSHFVELLEKMKKQQAYRRCVYLFEYIQHWLEAMQADPPYIFSFSLSEKGNLLSQWRAYTPYGIGVSLGFKVADLECYAKANQLLLVKCIYKKDKQIEILKALFPKLLNLFDENKRDLTQASLRKPTSPRALHQIKNLLINTFIQIKDPLFYEECEWRIVSRLYEDYLSEDIKFRSSKTTLIPYILLDIASMRHDGQLFEHVYVGPSPNFDLLYPAIVAFLQNKKACNANITKSVVPYREI</sequence>
<dbReference type="AlphaFoldDB" id="A0A3S0V9H1"/>